<evidence type="ECO:0000259" key="1">
    <source>
        <dbReference type="PROSITE" id="PS50240"/>
    </source>
</evidence>
<dbReference type="InterPro" id="IPR001254">
    <property type="entry name" value="Trypsin_dom"/>
</dbReference>
<dbReference type="GO" id="GO:0004252">
    <property type="term" value="F:serine-type endopeptidase activity"/>
    <property type="evidence" value="ECO:0007669"/>
    <property type="project" value="InterPro"/>
</dbReference>
<dbReference type="InterPro" id="IPR043504">
    <property type="entry name" value="Peptidase_S1_PA_chymotrypsin"/>
</dbReference>
<dbReference type="Pfam" id="PF00089">
    <property type="entry name" value="Trypsin"/>
    <property type="match status" value="1"/>
</dbReference>
<dbReference type="PRINTS" id="PR00722">
    <property type="entry name" value="CHYMOTRYPSIN"/>
</dbReference>
<feature type="domain" description="Peptidase S1" evidence="1">
    <location>
        <begin position="20"/>
        <end position="230"/>
    </location>
</feature>
<gene>
    <name evidence="2" type="ORF">XVE_3297</name>
</gene>
<name>F0BGC3_9XANT</name>
<dbReference type="InterPro" id="IPR001314">
    <property type="entry name" value="Peptidase_S1A"/>
</dbReference>
<dbReference type="SUPFAM" id="SSF50494">
    <property type="entry name" value="Trypsin-like serine proteases"/>
    <property type="match status" value="1"/>
</dbReference>
<organism evidence="2 3">
    <name type="scientific">Xanthomonas vesicatoria ATCC 35937</name>
    <dbReference type="NCBI Taxonomy" id="925775"/>
    <lineage>
        <taxon>Bacteria</taxon>
        <taxon>Pseudomonadati</taxon>
        <taxon>Pseudomonadota</taxon>
        <taxon>Gammaproteobacteria</taxon>
        <taxon>Lysobacterales</taxon>
        <taxon>Lysobacteraceae</taxon>
        <taxon>Xanthomonas</taxon>
    </lineage>
</organism>
<accession>F0BGC3</accession>
<dbReference type="Proteomes" id="UP000003299">
    <property type="component" value="Unassembled WGS sequence"/>
</dbReference>
<evidence type="ECO:0000313" key="2">
    <source>
        <dbReference type="EMBL" id="EGD08495.1"/>
    </source>
</evidence>
<dbReference type="Gene3D" id="2.40.10.10">
    <property type="entry name" value="Trypsin-like serine proteases"/>
    <property type="match status" value="1"/>
</dbReference>
<comment type="caution">
    <text evidence="2">The sequence shown here is derived from an EMBL/GenBank/DDBJ whole genome shotgun (WGS) entry which is preliminary data.</text>
</comment>
<evidence type="ECO:0000313" key="3">
    <source>
        <dbReference type="Proteomes" id="UP000003299"/>
    </source>
</evidence>
<dbReference type="EMBL" id="AEQV01000124">
    <property type="protein sequence ID" value="EGD08495.1"/>
    <property type="molecule type" value="Genomic_DNA"/>
</dbReference>
<reference evidence="2 3" key="1">
    <citation type="journal article" date="2011" name="BMC Genomics">
        <title>Comparative genomics reveals diversity among xanthomonads infecting tomato and pepper.</title>
        <authorList>
            <person name="Potnis N."/>
            <person name="Krasileva K."/>
            <person name="Chow V."/>
            <person name="Almeida N.F."/>
            <person name="Patil P.B."/>
            <person name="Ryan R.P."/>
            <person name="Sharlach M."/>
            <person name="Behlau F."/>
            <person name="Dow J.M."/>
            <person name="Momol M.T."/>
            <person name="White F.F."/>
            <person name="Preston J.F."/>
            <person name="Vinatzer B.A."/>
            <person name="Koebnik R."/>
            <person name="Setubal J.C."/>
            <person name="Norman D.J."/>
            <person name="Staskawicz B.J."/>
            <person name="Jones J.B."/>
        </authorList>
    </citation>
    <scope>NUCLEOTIDE SEQUENCE [LARGE SCALE GENOMIC DNA]</scope>
    <source>
        <strain evidence="2 3">ATCC 35937</strain>
    </source>
</reference>
<dbReference type="InterPro" id="IPR009003">
    <property type="entry name" value="Peptidase_S1_PA"/>
</dbReference>
<dbReference type="PANTHER" id="PTHR24260:SF132">
    <property type="entry name" value="PEPTIDASE S1 DOMAIN-CONTAINING PROTEIN"/>
    <property type="match status" value="1"/>
</dbReference>
<protein>
    <recommendedName>
        <fullName evidence="1">Peptidase S1 domain-containing protein</fullName>
    </recommendedName>
</protein>
<dbReference type="PANTHER" id="PTHR24260">
    <property type="match status" value="1"/>
</dbReference>
<dbReference type="GO" id="GO:0006508">
    <property type="term" value="P:proteolysis"/>
    <property type="evidence" value="ECO:0007669"/>
    <property type="project" value="InterPro"/>
</dbReference>
<dbReference type="AlphaFoldDB" id="F0BGC3"/>
<dbReference type="PROSITE" id="PS50240">
    <property type="entry name" value="TRYPSIN_DOM"/>
    <property type="match status" value="1"/>
</dbReference>
<sequence length="230" mass="24657">MGRWLFLVFLSLSFAAKGVVIRGDVDDSKYRIDRAEFPALADLPGEGHGVLIAPKWILTAAHAAPMEGMPTEVTVNGNAYKIAHVLLHPGYRPMPDALAQQALKSGDPSKIHAFLANSDDIALIELESPVERVAPTMLYRGDDEVTQVTMLVGKGATGDGDHGQRPDAPHRGALRRAYNVITGANARYLWYRFDPPARGLPLEGVLGSGDSGGPVVVKAQSTWQLIGLAS</sequence>
<proteinExistence type="predicted"/>
<dbReference type="InterPro" id="IPR051333">
    <property type="entry name" value="CLIP_Serine_Protease"/>
</dbReference>
<dbReference type="eggNOG" id="COG5640">
    <property type="taxonomic scope" value="Bacteria"/>
</dbReference>